<evidence type="ECO:0000313" key="3">
    <source>
        <dbReference type="EMBL" id="CAF1517686.1"/>
    </source>
</evidence>
<dbReference type="EMBL" id="CAJNOK010014697">
    <property type="protein sequence ID" value="CAF1210189.1"/>
    <property type="molecule type" value="Genomic_DNA"/>
</dbReference>
<evidence type="ECO:0000313" key="2">
    <source>
        <dbReference type="EMBL" id="CAF1210189.1"/>
    </source>
</evidence>
<dbReference type="AlphaFoldDB" id="A0A815UCN3"/>
<dbReference type="EMBL" id="CAJOBC010089156">
    <property type="protein sequence ID" value="CAF4377469.1"/>
    <property type="molecule type" value="Genomic_DNA"/>
</dbReference>
<organism evidence="3 6">
    <name type="scientific">Didymodactylos carnosus</name>
    <dbReference type="NCBI Taxonomy" id="1234261"/>
    <lineage>
        <taxon>Eukaryota</taxon>
        <taxon>Metazoa</taxon>
        <taxon>Spiralia</taxon>
        <taxon>Gnathifera</taxon>
        <taxon>Rotifera</taxon>
        <taxon>Eurotatoria</taxon>
        <taxon>Bdelloidea</taxon>
        <taxon>Philodinida</taxon>
        <taxon>Philodinidae</taxon>
        <taxon>Didymodactylos</taxon>
    </lineage>
</organism>
<feature type="compositionally biased region" description="Basic and acidic residues" evidence="1">
    <location>
        <begin position="12"/>
        <end position="24"/>
    </location>
</feature>
<comment type="caution">
    <text evidence="3">The sequence shown here is derived from an EMBL/GenBank/DDBJ whole genome shotgun (WGS) entry which is preliminary data.</text>
</comment>
<evidence type="ECO:0000313" key="6">
    <source>
        <dbReference type="Proteomes" id="UP000663829"/>
    </source>
</evidence>
<gene>
    <name evidence="3" type="ORF">GPM918_LOCUS37406</name>
    <name evidence="2" type="ORF">OVA965_LOCUS24411</name>
    <name evidence="5" type="ORF">SRO942_LOCUS38171</name>
    <name evidence="4" type="ORF">TMI583_LOCUS25131</name>
</gene>
<evidence type="ECO:0000313" key="4">
    <source>
        <dbReference type="EMBL" id="CAF4019178.1"/>
    </source>
</evidence>
<dbReference type="EMBL" id="CAJOBA010036231">
    <property type="protein sequence ID" value="CAF4019178.1"/>
    <property type="molecule type" value="Genomic_DNA"/>
</dbReference>
<dbReference type="Proteomes" id="UP000682733">
    <property type="component" value="Unassembled WGS sequence"/>
</dbReference>
<dbReference type="Proteomes" id="UP000663829">
    <property type="component" value="Unassembled WGS sequence"/>
</dbReference>
<proteinExistence type="predicted"/>
<evidence type="ECO:0000313" key="5">
    <source>
        <dbReference type="EMBL" id="CAF4377469.1"/>
    </source>
</evidence>
<dbReference type="Proteomes" id="UP000681722">
    <property type="component" value="Unassembled WGS sequence"/>
</dbReference>
<evidence type="ECO:0000256" key="1">
    <source>
        <dbReference type="SAM" id="MobiDB-lite"/>
    </source>
</evidence>
<protein>
    <submittedName>
        <fullName evidence="3">Uncharacterized protein</fullName>
    </submittedName>
</protein>
<dbReference type="EMBL" id="CAJNOQ010023608">
    <property type="protein sequence ID" value="CAF1517686.1"/>
    <property type="molecule type" value="Genomic_DNA"/>
</dbReference>
<accession>A0A815UCN3</accession>
<feature type="region of interest" description="Disordered" evidence="1">
    <location>
        <begin position="1"/>
        <end position="56"/>
    </location>
</feature>
<sequence>MFMTQKTLSANRQERREDLGDGKRSLMNVRNKIGSKMLPCETPDDTRNEEEHDETTEIFCVQLGKPSELSSEQS</sequence>
<feature type="compositionally biased region" description="Polar residues" evidence="1">
    <location>
        <begin position="1"/>
        <end position="11"/>
    </location>
</feature>
<dbReference type="Proteomes" id="UP000677228">
    <property type="component" value="Unassembled WGS sequence"/>
</dbReference>
<name>A0A815UCN3_9BILA</name>
<keyword evidence="6" id="KW-1185">Reference proteome</keyword>
<reference evidence="3" key="1">
    <citation type="submission" date="2021-02" db="EMBL/GenBank/DDBJ databases">
        <authorList>
            <person name="Nowell W R."/>
        </authorList>
    </citation>
    <scope>NUCLEOTIDE SEQUENCE</scope>
</reference>